<evidence type="ECO:0000259" key="4">
    <source>
        <dbReference type="Pfam" id="PF21761"/>
    </source>
</evidence>
<comment type="caution">
    <text evidence="5">The sequence shown here is derived from an EMBL/GenBank/DDBJ whole genome shotgun (WGS) entry which is preliminary data.</text>
</comment>
<accession>A0A4R8S3S9</accession>
<dbReference type="Gene3D" id="3.40.50.720">
    <property type="entry name" value="NAD(P)-binding Rossmann-like Domain"/>
    <property type="match status" value="1"/>
</dbReference>
<evidence type="ECO:0000313" key="5">
    <source>
        <dbReference type="EMBL" id="TDZ83120.1"/>
    </source>
</evidence>
<dbReference type="InterPro" id="IPR036291">
    <property type="entry name" value="NAD(P)-bd_dom_sf"/>
</dbReference>
<dbReference type="Pfam" id="PF21761">
    <property type="entry name" value="RedAm-like_C"/>
    <property type="match status" value="1"/>
</dbReference>
<dbReference type="GO" id="GO:0000785">
    <property type="term" value="C:chromatin"/>
    <property type="evidence" value="ECO:0007669"/>
    <property type="project" value="TreeGrafter"/>
</dbReference>
<dbReference type="GO" id="GO:0050661">
    <property type="term" value="F:NADP binding"/>
    <property type="evidence" value="ECO:0007669"/>
    <property type="project" value="InterPro"/>
</dbReference>
<feature type="domain" description="6-phosphogluconate dehydrogenase NADP-binding" evidence="3">
    <location>
        <begin position="7"/>
        <end position="155"/>
    </location>
</feature>
<protein>
    <submittedName>
        <fullName evidence="5">3-hydroxyisobutyrate dehydrogenase</fullName>
        <ecNumber evidence="5">1.1.1.31</ecNumber>
    </submittedName>
</protein>
<evidence type="ECO:0000313" key="6">
    <source>
        <dbReference type="Proteomes" id="UP000295117"/>
    </source>
</evidence>
<dbReference type="PANTHER" id="PTHR43580:SF2">
    <property type="entry name" value="CYTOKINE-LIKE NUCLEAR FACTOR N-PAC"/>
    <property type="match status" value="1"/>
</dbReference>
<dbReference type="SUPFAM" id="SSF51735">
    <property type="entry name" value="NAD(P)-binding Rossmann-fold domains"/>
    <property type="match status" value="1"/>
</dbReference>
<reference evidence="5 6" key="1">
    <citation type="journal article" date="2019" name="Sci. Rep.">
        <title>Extended insight into the Mycobacterium chelonae-abscessus complex through whole genome sequencing of Mycobacterium salmoniphilum outbreak and Mycobacterium salmoniphilum-like strains.</title>
        <authorList>
            <person name="Behra P.R.K."/>
            <person name="Das S."/>
            <person name="Pettersson B.M.F."/>
            <person name="Shirreff L."/>
            <person name="DuCote T."/>
            <person name="Jacobsson K.G."/>
            <person name="Ennis D.G."/>
            <person name="Kirsebom L.A."/>
        </authorList>
    </citation>
    <scope>NUCLEOTIDE SEQUENCE [LARGE SCALE GENOMIC DNA]</scope>
    <source>
        <strain evidence="5 6">DE 4585</strain>
    </source>
</reference>
<dbReference type="InterPro" id="IPR051265">
    <property type="entry name" value="HIBADH-related_NP60_sf"/>
</dbReference>
<dbReference type="GO" id="GO:0031491">
    <property type="term" value="F:nucleosome binding"/>
    <property type="evidence" value="ECO:0007669"/>
    <property type="project" value="TreeGrafter"/>
</dbReference>
<dbReference type="PIRSF" id="PIRSF000103">
    <property type="entry name" value="HIBADH"/>
    <property type="match status" value="1"/>
</dbReference>
<dbReference type="PANTHER" id="PTHR43580">
    <property type="entry name" value="OXIDOREDUCTASE GLYR1-RELATED"/>
    <property type="match status" value="1"/>
</dbReference>
<dbReference type="InterPro" id="IPR013328">
    <property type="entry name" value="6PGD_dom2"/>
</dbReference>
<sequence>MSDAKNVTVIGLGPMGQSTVKSLLKAGYAVTVWNRSSGKADAMVELGAQKASTVAEALNAGAVTFISLTHYAAMYDVLGQAVPELAGKTIINLSSDSPNQARKGAAWVTERGAAFVSAGYMSQGDDISHPLSYLIVSGPQDLVTAHEELLNALSPVHYVGDDYGFSQVYYQAGLTLLHPVMLSFEQAWAMVDRSGADTDRYVSYAVKFMDSLKEFLVQFAEAAKIGGVEDVAMLKMMDAGAQHIIDASEDVGVDATLSHAAQSMWRRAIDASDERGEAVTSYRLIRGD</sequence>
<dbReference type="InterPro" id="IPR015815">
    <property type="entry name" value="HIBADH-related"/>
</dbReference>
<proteinExistence type="inferred from homology"/>
<feature type="domain" description="NADPH-dependent reductive aminase-like C-terminal" evidence="4">
    <location>
        <begin position="162"/>
        <end position="286"/>
    </location>
</feature>
<keyword evidence="2 5" id="KW-0560">Oxidoreductase</keyword>
<dbReference type="EMBL" id="PECH01000006">
    <property type="protein sequence ID" value="TDZ83120.1"/>
    <property type="molecule type" value="Genomic_DNA"/>
</dbReference>
<dbReference type="Pfam" id="PF03446">
    <property type="entry name" value="NAD_binding_2"/>
    <property type="match status" value="1"/>
</dbReference>
<gene>
    <name evidence="5" type="primary">mmsB_1</name>
    <name evidence="5" type="ORF">DE4585_01915</name>
</gene>
<organism evidence="5 6">
    <name type="scientific">Mycobacteroides salmoniphilum</name>
    <dbReference type="NCBI Taxonomy" id="404941"/>
    <lineage>
        <taxon>Bacteria</taxon>
        <taxon>Bacillati</taxon>
        <taxon>Actinomycetota</taxon>
        <taxon>Actinomycetes</taxon>
        <taxon>Mycobacteriales</taxon>
        <taxon>Mycobacteriaceae</taxon>
        <taxon>Mycobacteroides</taxon>
    </lineage>
</organism>
<dbReference type="InterPro" id="IPR048666">
    <property type="entry name" value="RedAm-like_C"/>
</dbReference>
<dbReference type="InterPro" id="IPR006115">
    <property type="entry name" value="6PGDH_NADP-bd"/>
</dbReference>
<name>A0A4R8S3S9_9MYCO</name>
<dbReference type="GO" id="GO:0008442">
    <property type="term" value="F:3-hydroxyisobutyrate dehydrogenase activity"/>
    <property type="evidence" value="ECO:0007669"/>
    <property type="project" value="UniProtKB-EC"/>
</dbReference>
<dbReference type="GO" id="GO:0003677">
    <property type="term" value="F:DNA binding"/>
    <property type="evidence" value="ECO:0007669"/>
    <property type="project" value="TreeGrafter"/>
</dbReference>
<dbReference type="Gene3D" id="1.10.1040.10">
    <property type="entry name" value="N-(1-d-carboxylethyl)-l-norvaline Dehydrogenase, domain 2"/>
    <property type="match status" value="1"/>
</dbReference>
<evidence type="ECO:0000259" key="3">
    <source>
        <dbReference type="Pfam" id="PF03446"/>
    </source>
</evidence>
<evidence type="ECO:0000256" key="1">
    <source>
        <dbReference type="ARBA" id="ARBA00009080"/>
    </source>
</evidence>
<dbReference type="EC" id="1.1.1.31" evidence="5"/>
<dbReference type="AlphaFoldDB" id="A0A4R8S3S9"/>
<dbReference type="Proteomes" id="UP000295117">
    <property type="component" value="Unassembled WGS sequence"/>
</dbReference>
<dbReference type="RefSeq" id="WP_134065928.1">
    <property type="nucleotide sequence ID" value="NZ_PECG01000009.1"/>
</dbReference>
<evidence type="ECO:0000256" key="2">
    <source>
        <dbReference type="ARBA" id="ARBA00023002"/>
    </source>
</evidence>
<comment type="similarity">
    <text evidence="1">Belongs to the HIBADH-related family.</text>
</comment>
<dbReference type="GO" id="GO:0140673">
    <property type="term" value="P:transcription elongation-coupled chromatin remodeling"/>
    <property type="evidence" value="ECO:0007669"/>
    <property type="project" value="TreeGrafter"/>
</dbReference>